<dbReference type="InterPro" id="IPR012334">
    <property type="entry name" value="Pectin_lyas_fold"/>
</dbReference>
<accession>A0AAV5C4K9</accession>
<reference evidence="1" key="2">
    <citation type="submission" date="2021-12" db="EMBL/GenBank/DDBJ databases">
        <title>Resequencing data analysis of finger millet.</title>
        <authorList>
            <person name="Hatakeyama M."/>
            <person name="Aluri S."/>
            <person name="Balachadran M.T."/>
            <person name="Sivarajan S.R."/>
            <person name="Poveda L."/>
            <person name="Shimizu-Inatsugi R."/>
            <person name="Schlapbach R."/>
            <person name="Sreeman S.M."/>
            <person name="Shimizu K.K."/>
        </authorList>
    </citation>
    <scope>NUCLEOTIDE SEQUENCE</scope>
</reference>
<name>A0AAV5C4K9_ELECO</name>
<keyword evidence="2" id="KW-1185">Reference proteome</keyword>
<proteinExistence type="predicted"/>
<evidence type="ECO:0008006" key="3">
    <source>
        <dbReference type="Google" id="ProtNLM"/>
    </source>
</evidence>
<dbReference type="InterPro" id="IPR011050">
    <property type="entry name" value="Pectin_lyase_fold/virulence"/>
</dbReference>
<evidence type="ECO:0000313" key="2">
    <source>
        <dbReference type="Proteomes" id="UP001054889"/>
    </source>
</evidence>
<evidence type="ECO:0000313" key="1">
    <source>
        <dbReference type="EMBL" id="GJM92900.1"/>
    </source>
</evidence>
<dbReference type="Gene3D" id="2.160.20.10">
    <property type="entry name" value="Single-stranded right-handed beta-helix, Pectin lyase-like"/>
    <property type="match status" value="1"/>
</dbReference>
<protein>
    <recommendedName>
        <fullName evidence="3">Pectinesterase</fullName>
    </recommendedName>
</protein>
<gene>
    <name evidence="1" type="primary">ga09406</name>
    <name evidence="1" type="ORF">PR202_ga09406</name>
</gene>
<dbReference type="Proteomes" id="UP001054889">
    <property type="component" value="Unassembled WGS sequence"/>
</dbReference>
<organism evidence="1 2">
    <name type="scientific">Eleusine coracana subsp. coracana</name>
    <dbReference type="NCBI Taxonomy" id="191504"/>
    <lineage>
        <taxon>Eukaryota</taxon>
        <taxon>Viridiplantae</taxon>
        <taxon>Streptophyta</taxon>
        <taxon>Embryophyta</taxon>
        <taxon>Tracheophyta</taxon>
        <taxon>Spermatophyta</taxon>
        <taxon>Magnoliopsida</taxon>
        <taxon>Liliopsida</taxon>
        <taxon>Poales</taxon>
        <taxon>Poaceae</taxon>
        <taxon>PACMAD clade</taxon>
        <taxon>Chloridoideae</taxon>
        <taxon>Cynodonteae</taxon>
        <taxon>Eleusininae</taxon>
        <taxon>Eleusine</taxon>
    </lineage>
</organism>
<sequence length="116" mass="12408">MDINFVFGNAAVVGREVPTFLAVGGVLRGRGGWTVTGSSSRSRRSATGSSPGAGTAGRVRWLGYSVITDRSVAVQFTMGQFFQSDAWLNGTGVDYDKGLCKLRSLVKTCFNIRHAE</sequence>
<comment type="caution">
    <text evidence="1">The sequence shown here is derived from an EMBL/GenBank/DDBJ whole genome shotgun (WGS) entry which is preliminary data.</text>
</comment>
<dbReference type="AlphaFoldDB" id="A0AAV5C4K9"/>
<dbReference type="SUPFAM" id="SSF51126">
    <property type="entry name" value="Pectin lyase-like"/>
    <property type="match status" value="1"/>
</dbReference>
<reference evidence="1" key="1">
    <citation type="journal article" date="2018" name="DNA Res.">
        <title>Multiple hybrid de novo genome assembly of finger millet, an orphan allotetraploid crop.</title>
        <authorList>
            <person name="Hatakeyama M."/>
            <person name="Aluri S."/>
            <person name="Balachadran M.T."/>
            <person name="Sivarajan S.R."/>
            <person name="Patrignani A."/>
            <person name="Gruter S."/>
            <person name="Poveda L."/>
            <person name="Shimizu-Inatsugi R."/>
            <person name="Baeten J."/>
            <person name="Francoijs K.J."/>
            <person name="Nataraja K.N."/>
            <person name="Reddy Y.A.N."/>
            <person name="Phadnis S."/>
            <person name="Ravikumar R.L."/>
            <person name="Schlapbach R."/>
            <person name="Sreeman S.M."/>
            <person name="Shimizu K.K."/>
        </authorList>
    </citation>
    <scope>NUCLEOTIDE SEQUENCE</scope>
</reference>
<dbReference type="EMBL" id="BQKI01000004">
    <property type="protein sequence ID" value="GJM92900.1"/>
    <property type="molecule type" value="Genomic_DNA"/>
</dbReference>